<dbReference type="Proteomes" id="UP001165064">
    <property type="component" value="Unassembled WGS sequence"/>
</dbReference>
<protein>
    <submittedName>
        <fullName evidence="1">Unnamed protein product</fullName>
    </submittedName>
</protein>
<sequence>MMDRIENSTTASGSQAPSSFMGASSGISFAKLMFTALHFKENENTSAGQQQQHQTQNPEKAQEQDTFRKKVVPATDPTILKKTAENSTIALLPPKQQALELLSLYFAQSNSQLPIFHREEFLRRYFQPIYGDVPPNYSFASNYTSINRDSLLNIPEEETCQISIL</sequence>
<name>A0ACB5UAQ4_AMBMO</name>
<comment type="caution">
    <text evidence="1">The sequence shown here is derived from an EMBL/GenBank/DDBJ whole genome shotgun (WGS) entry which is preliminary data.</text>
</comment>
<dbReference type="EMBL" id="BSXS01015263">
    <property type="protein sequence ID" value="GMF06538.1"/>
    <property type="molecule type" value="Genomic_DNA"/>
</dbReference>
<keyword evidence="2" id="KW-1185">Reference proteome</keyword>
<evidence type="ECO:0000313" key="1">
    <source>
        <dbReference type="EMBL" id="GMF06538.1"/>
    </source>
</evidence>
<proteinExistence type="predicted"/>
<gene>
    <name evidence="1" type="ORF">Amon02_001272000</name>
</gene>
<evidence type="ECO:0000313" key="2">
    <source>
        <dbReference type="Proteomes" id="UP001165064"/>
    </source>
</evidence>
<accession>A0ACB5UAQ4</accession>
<organism evidence="1 2">
    <name type="scientific">Ambrosiozyma monospora</name>
    <name type="common">Yeast</name>
    <name type="synonym">Endomycopsis monosporus</name>
    <dbReference type="NCBI Taxonomy" id="43982"/>
    <lineage>
        <taxon>Eukaryota</taxon>
        <taxon>Fungi</taxon>
        <taxon>Dikarya</taxon>
        <taxon>Ascomycota</taxon>
        <taxon>Saccharomycotina</taxon>
        <taxon>Pichiomycetes</taxon>
        <taxon>Pichiales</taxon>
        <taxon>Pichiaceae</taxon>
        <taxon>Ambrosiozyma</taxon>
    </lineage>
</organism>
<reference evidence="1" key="1">
    <citation type="submission" date="2023-04" db="EMBL/GenBank/DDBJ databases">
        <title>Ambrosiozyma monospora NBRC 10751.</title>
        <authorList>
            <person name="Ichikawa N."/>
            <person name="Sato H."/>
            <person name="Tonouchi N."/>
        </authorList>
    </citation>
    <scope>NUCLEOTIDE SEQUENCE</scope>
    <source>
        <strain evidence="1">NBRC 10751</strain>
    </source>
</reference>